<proteinExistence type="predicted"/>
<feature type="region of interest" description="Disordered" evidence="1">
    <location>
        <begin position="14"/>
        <end position="47"/>
    </location>
</feature>
<dbReference type="AlphaFoldDB" id="A0A9D4FN54"/>
<evidence type="ECO:0000256" key="1">
    <source>
        <dbReference type="SAM" id="MobiDB-lite"/>
    </source>
</evidence>
<evidence type="ECO:0000313" key="3">
    <source>
        <dbReference type="Proteomes" id="UP000828390"/>
    </source>
</evidence>
<protein>
    <submittedName>
        <fullName evidence="2">Uncharacterized protein</fullName>
    </submittedName>
</protein>
<dbReference type="Proteomes" id="UP000828390">
    <property type="component" value="Unassembled WGS sequence"/>
</dbReference>
<evidence type="ECO:0000313" key="2">
    <source>
        <dbReference type="EMBL" id="KAH3801880.1"/>
    </source>
</evidence>
<sequence>MATSGKSFGKLLGKFLRKKPKKEKQKHAVSEEEELNMGSDSVNDDDLPVDQDPLSVIPIFDMSDVFVIDRQAKASLSKVYEHVKYMVKELPKEMCTLLSRLYDDVDSKLNNQLSALSEKCTIVVAGKSNPGMNSFMKTILGSDVIPNPRVLSPGTTCCVHSIPSDVEEYFVIQMENGPSERHSYPKDSDSFQGLLCDIMQGKTSHQIDLYCNLPAFGNVENVTILRIDGEENLLQTQMVEWVGDTLILIYVVDSASFDDAYDCKLMQLCKQFLSETRAGTFKKY</sequence>
<dbReference type="EMBL" id="JAIWYP010000007">
    <property type="protein sequence ID" value="KAH3801880.1"/>
    <property type="molecule type" value="Genomic_DNA"/>
</dbReference>
<organism evidence="2 3">
    <name type="scientific">Dreissena polymorpha</name>
    <name type="common">Zebra mussel</name>
    <name type="synonym">Mytilus polymorpha</name>
    <dbReference type="NCBI Taxonomy" id="45954"/>
    <lineage>
        <taxon>Eukaryota</taxon>
        <taxon>Metazoa</taxon>
        <taxon>Spiralia</taxon>
        <taxon>Lophotrochozoa</taxon>
        <taxon>Mollusca</taxon>
        <taxon>Bivalvia</taxon>
        <taxon>Autobranchia</taxon>
        <taxon>Heteroconchia</taxon>
        <taxon>Euheterodonta</taxon>
        <taxon>Imparidentia</taxon>
        <taxon>Neoheterodontei</taxon>
        <taxon>Myida</taxon>
        <taxon>Dreissenoidea</taxon>
        <taxon>Dreissenidae</taxon>
        <taxon>Dreissena</taxon>
    </lineage>
</organism>
<comment type="caution">
    <text evidence="2">The sequence shown here is derived from an EMBL/GenBank/DDBJ whole genome shotgun (WGS) entry which is preliminary data.</text>
</comment>
<name>A0A9D4FN54_DREPO</name>
<accession>A0A9D4FN54</accession>
<feature type="compositionally biased region" description="Basic residues" evidence="1">
    <location>
        <begin position="15"/>
        <end position="27"/>
    </location>
</feature>
<keyword evidence="3" id="KW-1185">Reference proteome</keyword>
<reference evidence="2" key="1">
    <citation type="journal article" date="2019" name="bioRxiv">
        <title>The Genome of the Zebra Mussel, Dreissena polymorpha: A Resource for Invasive Species Research.</title>
        <authorList>
            <person name="McCartney M.A."/>
            <person name="Auch B."/>
            <person name="Kono T."/>
            <person name="Mallez S."/>
            <person name="Zhang Y."/>
            <person name="Obille A."/>
            <person name="Becker A."/>
            <person name="Abrahante J.E."/>
            <person name="Garbe J."/>
            <person name="Badalamenti J.P."/>
            <person name="Herman A."/>
            <person name="Mangelson H."/>
            <person name="Liachko I."/>
            <person name="Sullivan S."/>
            <person name="Sone E.D."/>
            <person name="Koren S."/>
            <person name="Silverstein K.A.T."/>
            <person name="Beckman K.B."/>
            <person name="Gohl D.M."/>
        </authorList>
    </citation>
    <scope>NUCLEOTIDE SEQUENCE</scope>
    <source>
        <strain evidence="2">Duluth1</strain>
        <tissue evidence="2">Whole animal</tissue>
    </source>
</reference>
<reference evidence="2" key="2">
    <citation type="submission" date="2020-11" db="EMBL/GenBank/DDBJ databases">
        <authorList>
            <person name="McCartney M.A."/>
            <person name="Auch B."/>
            <person name="Kono T."/>
            <person name="Mallez S."/>
            <person name="Becker A."/>
            <person name="Gohl D.M."/>
            <person name="Silverstein K.A.T."/>
            <person name="Koren S."/>
            <person name="Bechman K.B."/>
            <person name="Herman A."/>
            <person name="Abrahante J.E."/>
            <person name="Garbe J."/>
        </authorList>
    </citation>
    <scope>NUCLEOTIDE SEQUENCE</scope>
    <source>
        <strain evidence="2">Duluth1</strain>
        <tissue evidence="2">Whole animal</tissue>
    </source>
</reference>
<gene>
    <name evidence="2" type="ORF">DPMN_155542</name>
</gene>